<keyword evidence="4 12" id="KW-0028">Amino-acid biosynthesis</keyword>
<comment type="subunit">
    <text evidence="2 12">Homodimer.</text>
</comment>
<keyword evidence="3 12" id="KW-0554">One-carbon metabolism</keyword>
<evidence type="ECO:0000256" key="12">
    <source>
        <dbReference type="HAMAP-Rule" id="MF_01576"/>
    </source>
</evidence>
<keyword evidence="11 12" id="KW-0511">Multifunctional enzyme</keyword>
<keyword evidence="10 12" id="KW-0486">Methionine biosynthesis</keyword>
<dbReference type="GO" id="GO:0004477">
    <property type="term" value="F:methenyltetrahydrofolate cyclohydrolase activity"/>
    <property type="evidence" value="ECO:0007669"/>
    <property type="project" value="UniProtKB-UniRule"/>
</dbReference>
<comment type="catalytic activity">
    <reaction evidence="12">
        <text>(6R)-5,10-methenyltetrahydrofolate + H2O = (6R)-10-formyltetrahydrofolate + H(+)</text>
        <dbReference type="Rhea" id="RHEA:23700"/>
        <dbReference type="ChEBI" id="CHEBI:15377"/>
        <dbReference type="ChEBI" id="CHEBI:15378"/>
        <dbReference type="ChEBI" id="CHEBI:57455"/>
        <dbReference type="ChEBI" id="CHEBI:195366"/>
        <dbReference type="EC" id="3.5.4.9"/>
    </reaction>
</comment>
<keyword evidence="5 12" id="KW-0658">Purine biosynthesis</keyword>
<dbReference type="HAMAP" id="MF_01576">
    <property type="entry name" value="THF_DHG_CYH"/>
    <property type="match status" value="1"/>
</dbReference>
<feature type="domain" description="Tetrahydrofolate dehydrogenase/cyclohydrolase catalytic" evidence="13">
    <location>
        <begin position="5"/>
        <end position="119"/>
    </location>
</feature>
<evidence type="ECO:0000256" key="3">
    <source>
        <dbReference type="ARBA" id="ARBA00022563"/>
    </source>
</evidence>
<name>A0A920C985_9BACL</name>
<comment type="caution">
    <text evidence="15">The sequence shown here is derived from an EMBL/GenBank/DDBJ whole genome shotgun (WGS) entry which is preliminary data.</text>
</comment>
<dbReference type="InterPro" id="IPR020630">
    <property type="entry name" value="THF_DH/CycHdrlase_cat_dom"/>
</dbReference>
<comment type="function">
    <text evidence="12">Catalyzes the oxidation of 5,10-methylenetetrahydrofolate to 5,10-methenyltetrahydrofolate and then the hydrolysis of 5,10-methenyltetrahydrofolate to 10-formyltetrahydrofolate.</text>
</comment>
<keyword evidence="16" id="KW-1185">Reference proteome</keyword>
<dbReference type="AlphaFoldDB" id="A0A920C985"/>
<dbReference type="SUPFAM" id="SSF51735">
    <property type="entry name" value="NAD(P)-binding Rossmann-fold domains"/>
    <property type="match status" value="1"/>
</dbReference>
<dbReference type="GO" id="GO:0006164">
    <property type="term" value="P:purine nucleotide biosynthetic process"/>
    <property type="evidence" value="ECO:0007669"/>
    <property type="project" value="UniProtKB-KW"/>
</dbReference>
<dbReference type="GO" id="GO:0009086">
    <property type="term" value="P:methionine biosynthetic process"/>
    <property type="evidence" value="ECO:0007669"/>
    <property type="project" value="UniProtKB-KW"/>
</dbReference>
<dbReference type="GO" id="GO:0000105">
    <property type="term" value="P:L-histidine biosynthetic process"/>
    <property type="evidence" value="ECO:0007669"/>
    <property type="project" value="UniProtKB-KW"/>
</dbReference>
<evidence type="ECO:0000256" key="5">
    <source>
        <dbReference type="ARBA" id="ARBA00022755"/>
    </source>
</evidence>
<dbReference type="FunFam" id="3.40.50.10860:FF:000005">
    <property type="entry name" value="C-1-tetrahydrofolate synthase, cytoplasmic, putative"/>
    <property type="match status" value="1"/>
</dbReference>
<dbReference type="PRINTS" id="PR00085">
    <property type="entry name" value="THFDHDRGNASE"/>
</dbReference>
<keyword evidence="8 12" id="KW-0560">Oxidoreductase</keyword>
<evidence type="ECO:0000256" key="4">
    <source>
        <dbReference type="ARBA" id="ARBA00022605"/>
    </source>
</evidence>
<feature type="binding site" evidence="12">
    <location>
        <position position="230"/>
    </location>
    <ligand>
        <name>NADP(+)</name>
        <dbReference type="ChEBI" id="CHEBI:58349"/>
    </ligand>
</feature>
<comment type="caution">
    <text evidence="12">Lacks conserved residue(s) required for the propagation of feature annotation.</text>
</comment>
<dbReference type="Pfam" id="PF02882">
    <property type="entry name" value="THF_DHG_CYH_C"/>
    <property type="match status" value="1"/>
</dbReference>
<dbReference type="GO" id="GO:0005829">
    <property type="term" value="C:cytosol"/>
    <property type="evidence" value="ECO:0007669"/>
    <property type="project" value="TreeGrafter"/>
</dbReference>
<dbReference type="EMBL" id="BORQ01000002">
    <property type="protein sequence ID" value="GIO30971.1"/>
    <property type="molecule type" value="Genomic_DNA"/>
</dbReference>
<dbReference type="GO" id="GO:0004488">
    <property type="term" value="F:methylenetetrahydrofolate dehydrogenase (NADP+) activity"/>
    <property type="evidence" value="ECO:0007669"/>
    <property type="project" value="UniProtKB-UniRule"/>
</dbReference>
<dbReference type="Gene3D" id="3.40.50.10860">
    <property type="entry name" value="Leucine Dehydrogenase, chain A, domain 1"/>
    <property type="match status" value="1"/>
</dbReference>
<evidence type="ECO:0000256" key="10">
    <source>
        <dbReference type="ARBA" id="ARBA00023167"/>
    </source>
</evidence>
<accession>A0A920C985</accession>
<evidence type="ECO:0000313" key="15">
    <source>
        <dbReference type="EMBL" id="GIO30971.1"/>
    </source>
</evidence>
<protein>
    <recommendedName>
        <fullName evidence="12">Bifunctional protein FolD</fullName>
    </recommendedName>
    <domain>
        <recommendedName>
            <fullName evidence="12">Methylenetetrahydrofolate dehydrogenase</fullName>
            <ecNumber evidence="12">1.5.1.5</ecNumber>
        </recommendedName>
    </domain>
    <domain>
        <recommendedName>
            <fullName evidence="12">Methenyltetrahydrofolate cyclohydrolase</fullName>
            <ecNumber evidence="12">3.5.4.9</ecNumber>
        </recommendedName>
    </domain>
</protein>
<comment type="pathway">
    <text evidence="1 12">One-carbon metabolism; tetrahydrofolate interconversion.</text>
</comment>
<dbReference type="RefSeq" id="WP_160041429.1">
    <property type="nucleotide sequence ID" value="NZ_BORQ01000002.1"/>
</dbReference>
<dbReference type="Pfam" id="PF00763">
    <property type="entry name" value="THF_DHG_CYH"/>
    <property type="match status" value="1"/>
</dbReference>
<dbReference type="CDD" id="cd01080">
    <property type="entry name" value="NAD_bind_m-THF_DH_Cyclohyd"/>
    <property type="match status" value="1"/>
</dbReference>
<dbReference type="PANTHER" id="PTHR48099:SF5">
    <property type="entry name" value="C-1-TETRAHYDROFOLATE SYNTHASE, CYTOPLASMIC"/>
    <property type="match status" value="1"/>
</dbReference>
<keyword evidence="6 12" id="KW-0378">Hydrolase</keyword>
<dbReference type="InterPro" id="IPR036291">
    <property type="entry name" value="NAD(P)-bd_dom_sf"/>
</dbReference>
<comment type="catalytic activity">
    <reaction evidence="12">
        <text>(6R)-5,10-methylene-5,6,7,8-tetrahydrofolate + NADP(+) = (6R)-5,10-methenyltetrahydrofolate + NADPH</text>
        <dbReference type="Rhea" id="RHEA:22812"/>
        <dbReference type="ChEBI" id="CHEBI:15636"/>
        <dbReference type="ChEBI" id="CHEBI:57455"/>
        <dbReference type="ChEBI" id="CHEBI:57783"/>
        <dbReference type="ChEBI" id="CHEBI:58349"/>
        <dbReference type="EC" id="1.5.1.5"/>
    </reaction>
</comment>
<evidence type="ECO:0000256" key="8">
    <source>
        <dbReference type="ARBA" id="ARBA00023002"/>
    </source>
</evidence>
<feature type="domain" description="Tetrahydrofolate dehydrogenase/cyclohydrolase NAD(P)-binding" evidence="14">
    <location>
        <begin position="138"/>
        <end position="277"/>
    </location>
</feature>
<evidence type="ECO:0000256" key="2">
    <source>
        <dbReference type="ARBA" id="ARBA00011738"/>
    </source>
</evidence>
<evidence type="ECO:0000256" key="6">
    <source>
        <dbReference type="ARBA" id="ARBA00022801"/>
    </source>
</evidence>
<evidence type="ECO:0000313" key="16">
    <source>
        <dbReference type="Proteomes" id="UP000679779"/>
    </source>
</evidence>
<dbReference type="InterPro" id="IPR046346">
    <property type="entry name" value="Aminoacid_DH-like_N_sf"/>
</dbReference>
<dbReference type="EC" id="1.5.1.5" evidence="12"/>
<dbReference type="SUPFAM" id="SSF53223">
    <property type="entry name" value="Aminoacid dehydrogenase-like, N-terminal domain"/>
    <property type="match status" value="1"/>
</dbReference>
<evidence type="ECO:0000256" key="1">
    <source>
        <dbReference type="ARBA" id="ARBA00004777"/>
    </source>
</evidence>
<reference evidence="15" key="1">
    <citation type="submission" date="2021-03" db="EMBL/GenBank/DDBJ databases">
        <title>Antimicrobial resistance genes in bacteria isolated from Japanese honey, and their potential for conferring macrolide and lincosamide resistance in the American foulbrood pathogen Paenibacillus larvae.</title>
        <authorList>
            <person name="Okamoto M."/>
            <person name="Kumagai M."/>
            <person name="Kanamori H."/>
            <person name="Takamatsu D."/>
        </authorList>
    </citation>
    <scope>NUCLEOTIDE SEQUENCE</scope>
    <source>
        <strain evidence="15">J2TS6</strain>
    </source>
</reference>
<feature type="binding site" evidence="12">
    <location>
        <begin position="164"/>
        <end position="166"/>
    </location>
    <ligand>
        <name>NADP(+)</name>
        <dbReference type="ChEBI" id="CHEBI:58349"/>
    </ligand>
</feature>
<organism evidence="15 16">
    <name type="scientific">Paenibacillus albilobatus</name>
    <dbReference type="NCBI Taxonomy" id="2716884"/>
    <lineage>
        <taxon>Bacteria</taxon>
        <taxon>Bacillati</taxon>
        <taxon>Bacillota</taxon>
        <taxon>Bacilli</taxon>
        <taxon>Bacillales</taxon>
        <taxon>Paenibacillaceae</taxon>
        <taxon>Paenibacillus</taxon>
    </lineage>
</organism>
<evidence type="ECO:0000259" key="13">
    <source>
        <dbReference type="Pfam" id="PF00763"/>
    </source>
</evidence>
<evidence type="ECO:0000256" key="11">
    <source>
        <dbReference type="ARBA" id="ARBA00023268"/>
    </source>
</evidence>
<dbReference type="PANTHER" id="PTHR48099">
    <property type="entry name" value="C-1-TETRAHYDROFOLATE SYNTHASE, CYTOPLASMIC-RELATED"/>
    <property type="match status" value="1"/>
</dbReference>
<evidence type="ECO:0000256" key="9">
    <source>
        <dbReference type="ARBA" id="ARBA00023102"/>
    </source>
</evidence>
<sequence length="284" mass="30548">MSMLLKTKPLASEVSESIIEEVNRCKGKGIRPRLAVILVEGDPASAYYARVKEKKARQLGIAFDLITFRPEVTEQRLLDEIGKLNRDSAVHGIMLELPLPRHIRLQTCCDAIRPEKDVDGISSANKLACMTGGAGIYPATPQACIRIVKHFGFSLQGKNVVLVGHGETVGRPLMQMLLRENATVTVCHYYTQNLAKHIAGADILMTATGCAGLITADMLHPELVVIDAGISETPTGIVGDAVPEAVDAAKAVTPVPGGVGTLTTVLLFENLLHAIRLQEQSKEV</sequence>
<gene>
    <name evidence="12" type="primary">folD</name>
    <name evidence="15" type="ORF">J2TS6_21120</name>
</gene>
<comment type="similarity">
    <text evidence="12">Belongs to the tetrahydrofolate dehydrogenase/cyclohydrolase family.</text>
</comment>
<keyword evidence="7 12" id="KW-0521">NADP</keyword>
<evidence type="ECO:0000259" key="14">
    <source>
        <dbReference type="Pfam" id="PF02882"/>
    </source>
</evidence>
<dbReference type="Proteomes" id="UP000679779">
    <property type="component" value="Unassembled WGS sequence"/>
</dbReference>
<dbReference type="Gene3D" id="3.40.50.720">
    <property type="entry name" value="NAD(P)-binding Rossmann-like Domain"/>
    <property type="match status" value="1"/>
</dbReference>
<dbReference type="GO" id="GO:0035999">
    <property type="term" value="P:tetrahydrofolate interconversion"/>
    <property type="evidence" value="ECO:0007669"/>
    <property type="project" value="UniProtKB-UniRule"/>
</dbReference>
<dbReference type="InterPro" id="IPR000672">
    <property type="entry name" value="THF_DH/CycHdrlase"/>
</dbReference>
<dbReference type="InterPro" id="IPR020631">
    <property type="entry name" value="THF_DH/CycHdrlase_NAD-bd_dom"/>
</dbReference>
<dbReference type="EC" id="3.5.4.9" evidence="12"/>
<proteinExistence type="inferred from homology"/>
<keyword evidence="9 12" id="KW-0368">Histidine biosynthesis</keyword>
<evidence type="ECO:0000256" key="7">
    <source>
        <dbReference type="ARBA" id="ARBA00022857"/>
    </source>
</evidence>